<gene>
    <name evidence="1" type="ORF">IHE29_08635</name>
</gene>
<reference evidence="1 2" key="1">
    <citation type="submission" date="2020-09" db="EMBL/GenBank/DDBJ databases">
        <title>Genome sequences of Mycetohabitans spp.</title>
        <authorList>
            <person name="Carter M.E."/>
            <person name="Carpenter S.C.D."/>
            <person name="Bogdanove A.J."/>
        </authorList>
    </citation>
    <scope>NUCLEOTIDE SEQUENCE [LARGE SCALE GENOMIC DNA]</scope>
    <source>
        <strain evidence="1 2">B12</strain>
    </source>
</reference>
<proteinExistence type="predicted"/>
<protein>
    <submittedName>
        <fullName evidence="1">Uncharacterized protein</fullName>
    </submittedName>
</protein>
<evidence type="ECO:0000313" key="1">
    <source>
        <dbReference type="EMBL" id="WXK39329.1"/>
    </source>
</evidence>
<dbReference type="Proteomes" id="UP001493153">
    <property type="component" value="Chromosome"/>
</dbReference>
<accession>A0ABZ2Q3Y0</accession>
<name>A0ABZ2Q3Y0_9BURK</name>
<keyword evidence="2" id="KW-1185">Reference proteome</keyword>
<dbReference type="RefSeq" id="WP_338911726.1">
    <property type="nucleotide sequence ID" value="NZ_CP062176.1"/>
</dbReference>
<evidence type="ECO:0000313" key="2">
    <source>
        <dbReference type="Proteomes" id="UP001493153"/>
    </source>
</evidence>
<sequence>MSVWRRASIVLLLVLGLPIRLAVASVNCDLSQFTLPVAHAQSAHVKSAVRGTDSHGVLAARAISPDASCVAAYDGTHTDHRGHCDHASHHGAGQCSGGANCCVSAPLPCVGAIADIHAFVHLHLLPQPSVGAIRFLTGGIDRPPSAYPV</sequence>
<organism evidence="1 2">
    <name type="scientific">Mycetohabitans rhizoxinica</name>
    <dbReference type="NCBI Taxonomy" id="412963"/>
    <lineage>
        <taxon>Bacteria</taxon>
        <taxon>Pseudomonadati</taxon>
        <taxon>Pseudomonadota</taxon>
        <taxon>Betaproteobacteria</taxon>
        <taxon>Burkholderiales</taxon>
        <taxon>Burkholderiaceae</taxon>
        <taxon>Mycetohabitans</taxon>
    </lineage>
</organism>
<dbReference type="EMBL" id="CP062176">
    <property type="protein sequence ID" value="WXK39329.1"/>
    <property type="molecule type" value="Genomic_DNA"/>
</dbReference>